<gene>
    <name evidence="1" type="ORF">Ssi02_05740</name>
</gene>
<evidence type="ECO:0000313" key="1">
    <source>
        <dbReference type="EMBL" id="GII90343.1"/>
    </source>
</evidence>
<dbReference type="EMBL" id="BOOW01000006">
    <property type="protein sequence ID" value="GII90343.1"/>
    <property type="molecule type" value="Genomic_DNA"/>
</dbReference>
<dbReference type="AlphaFoldDB" id="A0A919RAI3"/>
<comment type="caution">
    <text evidence="1">The sequence shown here is derived from an EMBL/GenBank/DDBJ whole genome shotgun (WGS) entry which is preliminary data.</text>
</comment>
<dbReference type="Proteomes" id="UP000606172">
    <property type="component" value="Unassembled WGS sequence"/>
</dbReference>
<sequence length="90" mass="10641">MAVEDRKVRHDDVDQVGWTQLNQFSYKNHRRFSRTCVCQERTEVRVCGDDCPAARNSEFHDRRIGCARRPKVAHMDRIMISFVQEFGNAR</sequence>
<protein>
    <submittedName>
        <fullName evidence="1">Uncharacterized protein</fullName>
    </submittedName>
</protein>
<accession>A0A919RAI3</accession>
<keyword evidence="2" id="KW-1185">Reference proteome</keyword>
<reference evidence="1" key="1">
    <citation type="submission" date="2021-01" db="EMBL/GenBank/DDBJ databases">
        <title>Whole genome shotgun sequence of Sinosporangium siamense NBRC 109515.</title>
        <authorList>
            <person name="Komaki H."/>
            <person name="Tamura T."/>
        </authorList>
    </citation>
    <scope>NUCLEOTIDE SEQUENCE</scope>
    <source>
        <strain evidence="1">NBRC 109515</strain>
    </source>
</reference>
<proteinExistence type="predicted"/>
<evidence type="ECO:0000313" key="2">
    <source>
        <dbReference type="Proteomes" id="UP000606172"/>
    </source>
</evidence>
<organism evidence="1 2">
    <name type="scientific">Sinosporangium siamense</name>
    <dbReference type="NCBI Taxonomy" id="1367973"/>
    <lineage>
        <taxon>Bacteria</taxon>
        <taxon>Bacillati</taxon>
        <taxon>Actinomycetota</taxon>
        <taxon>Actinomycetes</taxon>
        <taxon>Streptosporangiales</taxon>
        <taxon>Streptosporangiaceae</taxon>
        <taxon>Sinosporangium</taxon>
    </lineage>
</organism>
<name>A0A919RAI3_9ACTN</name>